<dbReference type="InterPro" id="IPR045339">
    <property type="entry name" value="DUF6534"/>
</dbReference>
<comment type="caution">
    <text evidence="3">The sequence shown here is derived from an EMBL/GenBank/DDBJ whole genome shotgun (WGS) entry which is preliminary data.</text>
</comment>
<sequence length="358" mass="39655">MVRDIQPSTFRLESNVNLGAIQITTFLSLILFGIFLSQAYAYFSTNGDNWKLKTLVVSLVFLESSHSFTAAQTIYYDTVTRFKVAQPNSYPLSTTVALETLVTVVVQASAHASKAPEWLSSRVFPSVACLGLSLLRFIGGIVLTVESFMDVPKNENGLMFVFTFSWLITASLACGGAADVLIAGLMLFHLRKLSSPMNHTSTTEVINRLVRWSLRKGYFLFDATTINSMNFTTLAETGLITSLTSMAVIILFQAMGDMIWFGLYILLAKIYSNSLLASLNARPTIHARHRDQEAPISTMIQFSNSVPISVSFRTGNHDQATTDDLPPPVPSKVRETDDIIFMHIYMLTTKISCLLQSD</sequence>
<feature type="transmembrane region" description="Helical" evidence="1">
    <location>
        <begin position="164"/>
        <end position="188"/>
    </location>
</feature>
<dbReference type="OrthoDB" id="2929525at2759"/>
<dbReference type="PANTHER" id="PTHR40465:SF1">
    <property type="entry name" value="DUF6534 DOMAIN-CONTAINING PROTEIN"/>
    <property type="match status" value="1"/>
</dbReference>
<keyword evidence="1" id="KW-0812">Transmembrane</keyword>
<protein>
    <recommendedName>
        <fullName evidence="2">DUF6534 domain-containing protein</fullName>
    </recommendedName>
</protein>
<feature type="transmembrane region" description="Helical" evidence="1">
    <location>
        <begin position="20"/>
        <end position="43"/>
    </location>
</feature>
<reference evidence="3" key="1">
    <citation type="submission" date="2021-02" db="EMBL/GenBank/DDBJ databases">
        <title>Psilocybe cubensis genome.</title>
        <authorList>
            <person name="Mckernan K.J."/>
            <person name="Crawford S."/>
            <person name="Trippe A."/>
            <person name="Kane L.T."/>
            <person name="Mclaughlin S."/>
        </authorList>
    </citation>
    <scope>NUCLEOTIDE SEQUENCE [LARGE SCALE GENOMIC DNA]</scope>
    <source>
        <strain evidence="3">MGC-MH-2018</strain>
    </source>
</reference>
<dbReference type="Pfam" id="PF20152">
    <property type="entry name" value="DUF6534"/>
    <property type="match status" value="1"/>
</dbReference>
<dbReference type="EMBL" id="JAFIQS010000019">
    <property type="protein sequence ID" value="KAG5162409.1"/>
    <property type="molecule type" value="Genomic_DNA"/>
</dbReference>
<feature type="domain" description="DUF6534" evidence="2">
    <location>
        <begin position="177"/>
        <end position="283"/>
    </location>
</feature>
<gene>
    <name evidence="3" type="ORF">JR316_012734</name>
</gene>
<dbReference type="AlphaFoldDB" id="A0A8H8CEY2"/>
<feature type="transmembrane region" description="Helical" evidence="1">
    <location>
        <begin position="123"/>
        <end position="144"/>
    </location>
</feature>
<accession>A0A8H8CEY2</accession>
<organism evidence="3">
    <name type="scientific">Psilocybe cubensis</name>
    <name type="common">Psychedelic mushroom</name>
    <name type="synonym">Stropharia cubensis</name>
    <dbReference type="NCBI Taxonomy" id="181762"/>
    <lineage>
        <taxon>Eukaryota</taxon>
        <taxon>Fungi</taxon>
        <taxon>Dikarya</taxon>
        <taxon>Basidiomycota</taxon>
        <taxon>Agaricomycotina</taxon>
        <taxon>Agaricomycetes</taxon>
        <taxon>Agaricomycetidae</taxon>
        <taxon>Agaricales</taxon>
        <taxon>Agaricineae</taxon>
        <taxon>Strophariaceae</taxon>
        <taxon>Psilocybe</taxon>
    </lineage>
</organism>
<evidence type="ECO:0000256" key="1">
    <source>
        <dbReference type="SAM" id="Phobius"/>
    </source>
</evidence>
<keyword evidence="1" id="KW-1133">Transmembrane helix</keyword>
<keyword evidence="1" id="KW-0472">Membrane</keyword>
<name>A0A8H8CEY2_PSICU</name>
<proteinExistence type="predicted"/>
<dbReference type="PANTHER" id="PTHR40465">
    <property type="entry name" value="CHROMOSOME 1, WHOLE GENOME SHOTGUN SEQUENCE"/>
    <property type="match status" value="1"/>
</dbReference>
<evidence type="ECO:0000313" key="3">
    <source>
        <dbReference type="EMBL" id="KAG5162409.1"/>
    </source>
</evidence>
<evidence type="ECO:0000259" key="2">
    <source>
        <dbReference type="Pfam" id="PF20152"/>
    </source>
</evidence>